<dbReference type="CDD" id="cd21383">
    <property type="entry name" value="GAT_GGA_Tom1-like"/>
    <property type="match status" value="1"/>
</dbReference>
<feature type="region of interest" description="Disordered" evidence="1">
    <location>
        <begin position="399"/>
        <end position="472"/>
    </location>
</feature>
<dbReference type="SUPFAM" id="SSF89009">
    <property type="entry name" value="GAT-like domain"/>
    <property type="match status" value="1"/>
</dbReference>
<dbReference type="AlphaFoldDB" id="U4L154"/>
<feature type="compositionally biased region" description="Basic and acidic residues" evidence="1">
    <location>
        <begin position="463"/>
        <end position="472"/>
    </location>
</feature>
<evidence type="ECO:0000259" key="2">
    <source>
        <dbReference type="PROSITE" id="PS50909"/>
    </source>
</evidence>
<dbReference type="InterPro" id="IPR004152">
    <property type="entry name" value="GAT_dom"/>
</dbReference>
<dbReference type="PROSITE" id="PS50909">
    <property type="entry name" value="GAT"/>
    <property type="match status" value="1"/>
</dbReference>
<dbReference type="Proteomes" id="UP000018144">
    <property type="component" value="Unassembled WGS sequence"/>
</dbReference>
<evidence type="ECO:0000256" key="1">
    <source>
        <dbReference type="SAM" id="MobiDB-lite"/>
    </source>
</evidence>
<dbReference type="Gene3D" id="1.20.58.160">
    <property type="match status" value="1"/>
</dbReference>
<sequence length="472" mass="50820">MEKRFKKVFTSVKSRVENVGSSHRHSGSKSNDQHTASYSINGITPKDGSSEGTLLSEIQAFCETGGPGNPNSGEEFLHLPAIVDLAESAPTMCTLAATAIRRNLDLKNISRPYVQYNSIMLIRILSQNPGHIFTRNLGEQKWVTTVKELLRQGRDPSVHQILCETLENFTVEPERIADESLNGLRELWAKEKGNGGYGGQQRQQQMPIQPLVMPPSMTMPLHQEPEPLPSPQELAARISEANTSAKLLQQLVQSTPVSQINGHELIQEFKDRCKLAQRSVQGYIQADPPTDVETLTTLIETNDHLSMSLQSLREAVQKARDVTAQNQVDPFADPADAPGTGTGLGVTGAPGVSWGAPGAPGPSGAAAARPANGPQMSATYIPGEAPGAESHVAAWVAAQQSHTAQQDGKLADVDNHNHSAPYMPTETAGPVAMHAALAPGEQGPRTPQGGRPESPVSPIAPHQKNEDQRYRF</sequence>
<feature type="domain" description="GAT" evidence="2">
    <location>
        <begin position="229"/>
        <end position="317"/>
    </location>
</feature>
<gene>
    <name evidence="3" type="ORF">PCON_07592</name>
</gene>
<proteinExistence type="predicted"/>
<dbReference type="Gene3D" id="1.25.40.90">
    <property type="match status" value="1"/>
</dbReference>
<dbReference type="GO" id="GO:0043130">
    <property type="term" value="F:ubiquitin binding"/>
    <property type="evidence" value="ECO:0007669"/>
    <property type="project" value="InterPro"/>
</dbReference>
<name>U4L154_PYROM</name>
<protein>
    <submittedName>
        <fullName evidence="3">Similar to GAT domain-containing protein [Aspergillus kawachii IFO 4308] acc. no. GAA86689</fullName>
    </submittedName>
</protein>
<dbReference type="eggNOG" id="ENOG502S1ZS">
    <property type="taxonomic scope" value="Eukaryota"/>
</dbReference>
<organism evidence="3 4">
    <name type="scientific">Pyronema omphalodes (strain CBS 100304)</name>
    <name type="common">Pyronema confluens</name>
    <dbReference type="NCBI Taxonomy" id="1076935"/>
    <lineage>
        <taxon>Eukaryota</taxon>
        <taxon>Fungi</taxon>
        <taxon>Dikarya</taxon>
        <taxon>Ascomycota</taxon>
        <taxon>Pezizomycotina</taxon>
        <taxon>Pezizomycetes</taxon>
        <taxon>Pezizales</taxon>
        <taxon>Pyronemataceae</taxon>
        <taxon>Pyronema</taxon>
    </lineage>
</organism>
<evidence type="ECO:0000313" key="3">
    <source>
        <dbReference type="EMBL" id="CCX08003.1"/>
    </source>
</evidence>
<feature type="compositionally biased region" description="Polar residues" evidence="1">
    <location>
        <begin position="28"/>
        <end position="42"/>
    </location>
</feature>
<accession>U4L154</accession>
<dbReference type="STRING" id="1076935.U4L154"/>
<evidence type="ECO:0000313" key="4">
    <source>
        <dbReference type="Proteomes" id="UP000018144"/>
    </source>
</evidence>
<dbReference type="EMBL" id="HF935386">
    <property type="protein sequence ID" value="CCX08003.1"/>
    <property type="molecule type" value="Genomic_DNA"/>
</dbReference>
<dbReference type="Pfam" id="PF03127">
    <property type="entry name" value="GAT"/>
    <property type="match status" value="1"/>
</dbReference>
<keyword evidence="4" id="KW-1185">Reference proteome</keyword>
<dbReference type="GO" id="GO:0035091">
    <property type="term" value="F:phosphatidylinositol binding"/>
    <property type="evidence" value="ECO:0007669"/>
    <property type="project" value="InterPro"/>
</dbReference>
<dbReference type="InterPro" id="IPR038425">
    <property type="entry name" value="GAT_sf"/>
</dbReference>
<dbReference type="OrthoDB" id="5393057at2759"/>
<dbReference type="SUPFAM" id="SSF48464">
    <property type="entry name" value="ENTH/VHS domain"/>
    <property type="match status" value="1"/>
</dbReference>
<dbReference type="InterPro" id="IPR008942">
    <property type="entry name" value="ENTH_VHS"/>
</dbReference>
<reference evidence="3 4" key="1">
    <citation type="journal article" date="2013" name="PLoS Genet.">
        <title>The genome and development-dependent transcriptomes of Pyronema confluens: a window into fungal evolution.</title>
        <authorList>
            <person name="Traeger S."/>
            <person name="Altegoer F."/>
            <person name="Freitag M."/>
            <person name="Gabaldon T."/>
            <person name="Kempken F."/>
            <person name="Kumar A."/>
            <person name="Marcet-Houben M."/>
            <person name="Poggeler S."/>
            <person name="Stajich J.E."/>
            <person name="Nowrousian M."/>
        </authorList>
    </citation>
    <scope>NUCLEOTIDE SEQUENCE [LARGE SCALE GENOMIC DNA]</scope>
    <source>
        <strain evidence="4">CBS 100304</strain>
        <tissue evidence="3">Vegetative mycelium</tissue>
    </source>
</reference>
<feature type="region of interest" description="Disordered" evidence="1">
    <location>
        <begin position="16"/>
        <end position="43"/>
    </location>
</feature>